<dbReference type="SUPFAM" id="SSF48264">
    <property type="entry name" value="Cytochrome P450"/>
    <property type="match status" value="1"/>
</dbReference>
<reference evidence="8 9" key="1">
    <citation type="submission" date="2024-04" db="EMBL/GenBank/DDBJ databases">
        <authorList>
            <person name="Fracassetti M."/>
        </authorList>
    </citation>
    <scope>NUCLEOTIDE SEQUENCE [LARGE SCALE GENOMIC DNA]</scope>
</reference>
<evidence type="ECO:0000313" key="9">
    <source>
        <dbReference type="Proteomes" id="UP001497516"/>
    </source>
</evidence>
<evidence type="ECO:0000256" key="4">
    <source>
        <dbReference type="ARBA" id="ARBA00022723"/>
    </source>
</evidence>
<dbReference type="PRINTS" id="PR00463">
    <property type="entry name" value="EP450I"/>
</dbReference>
<evidence type="ECO:0000256" key="1">
    <source>
        <dbReference type="ARBA" id="ARBA00001971"/>
    </source>
</evidence>
<sequence>MFCLLVFMCFGDKLGENQISEIQRVQRHMLLNLESASHQNHVPKEVVGVPPQRASKIKEDENSQFGEDDSYFMAYADTLFNLELPEVKRKLTEAEMMTLCSEFLIGGTNTTATALQWIMAVVLEGLRHHPPRHFVLPYAVMEEEAELGGYAMPKKASVNFMMVDMGWDPRMWEYPMSFKPERFFVEAFDITGTKGIKMMSFGAGRRMCVEGEGVALLEKTKFTIVMKNPLRGSVITRFGVRPN</sequence>
<keyword evidence="6" id="KW-0472">Membrane</keyword>
<name>A0AAV2GNL0_9ROSI</name>
<dbReference type="InterPro" id="IPR002401">
    <property type="entry name" value="Cyt_P450_E_grp-I"/>
</dbReference>
<dbReference type="GO" id="GO:0005506">
    <property type="term" value="F:iron ion binding"/>
    <property type="evidence" value="ECO:0007669"/>
    <property type="project" value="InterPro"/>
</dbReference>
<keyword evidence="4 7" id="KW-0479">Metal-binding</keyword>
<dbReference type="Pfam" id="PF00067">
    <property type="entry name" value="p450"/>
    <property type="match status" value="1"/>
</dbReference>
<evidence type="ECO:0000256" key="5">
    <source>
        <dbReference type="ARBA" id="ARBA00022989"/>
    </source>
</evidence>
<organism evidence="8 9">
    <name type="scientific">Linum trigynum</name>
    <dbReference type="NCBI Taxonomy" id="586398"/>
    <lineage>
        <taxon>Eukaryota</taxon>
        <taxon>Viridiplantae</taxon>
        <taxon>Streptophyta</taxon>
        <taxon>Embryophyta</taxon>
        <taxon>Tracheophyta</taxon>
        <taxon>Spermatophyta</taxon>
        <taxon>Magnoliopsida</taxon>
        <taxon>eudicotyledons</taxon>
        <taxon>Gunneridae</taxon>
        <taxon>Pentapetalae</taxon>
        <taxon>rosids</taxon>
        <taxon>fabids</taxon>
        <taxon>Malpighiales</taxon>
        <taxon>Linaceae</taxon>
        <taxon>Linum</taxon>
    </lineage>
</organism>
<evidence type="ECO:0000256" key="2">
    <source>
        <dbReference type="ARBA" id="ARBA00004167"/>
    </source>
</evidence>
<protein>
    <recommendedName>
        <fullName evidence="10">Cytochrome P450</fullName>
    </recommendedName>
</protein>
<evidence type="ECO:0000256" key="6">
    <source>
        <dbReference type="ARBA" id="ARBA00023136"/>
    </source>
</evidence>
<dbReference type="GO" id="GO:0020037">
    <property type="term" value="F:heme binding"/>
    <property type="evidence" value="ECO:0007669"/>
    <property type="project" value="InterPro"/>
</dbReference>
<dbReference type="PANTHER" id="PTHR24298">
    <property type="entry name" value="FLAVONOID 3'-MONOOXYGENASE-RELATED"/>
    <property type="match status" value="1"/>
</dbReference>
<comment type="subcellular location">
    <subcellularLocation>
        <location evidence="2">Membrane</location>
        <topology evidence="2">Single-pass membrane protein</topology>
    </subcellularLocation>
</comment>
<evidence type="ECO:0000256" key="3">
    <source>
        <dbReference type="ARBA" id="ARBA00022692"/>
    </source>
</evidence>
<dbReference type="EMBL" id="OZ034822">
    <property type="protein sequence ID" value="CAL1412259.1"/>
    <property type="molecule type" value="Genomic_DNA"/>
</dbReference>
<accession>A0AAV2GNL0</accession>
<dbReference type="GO" id="GO:0016709">
    <property type="term" value="F:oxidoreductase activity, acting on paired donors, with incorporation or reduction of molecular oxygen, NAD(P)H as one donor, and incorporation of one atom of oxygen"/>
    <property type="evidence" value="ECO:0007669"/>
    <property type="project" value="TreeGrafter"/>
</dbReference>
<feature type="binding site" description="axial binding residue" evidence="7">
    <location>
        <position position="208"/>
    </location>
    <ligand>
        <name>heme</name>
        <dbReference type="ChEBI" id="CHEBI:30413"/>
    </ligand>
    <ligandPart>
        <name>Fe</name>
        <dbReference type="ChEBI" id="CHEBI:18248"/>
    </ligandPart>
</feature>
<dbReference type="Proteomes" id="UP001497516">
    <property type="component" value="Chromosome 9"/>
</dbReference>
<keyword evidence="7" id="KW-0349">Heme</keyword>
<keyword evidence="7" id="KW-0408">Iron</keyword>
<evidence type="ECO:0000256" key="7">
    <source>
        <dbReference type="PIRSR" id="PIRSR602401-1"/>
    </source>
</evidence>
<dbReference type="InterPro" id="IPR051103">
    <property type="entry name" value="Plant_metabolite_P450s"/>
</dbReference>
<evidence type="ECO:0008006" key="10">
    <source>
        <dbReference type="Google" id="ProtNLM"/>
    </source>
</evidence>
<evidence type="ECO:0000313" key="8">
    <source>
        <dbReference type="EMBL" id="CAL1412259.1"/>
    </source>
</evidence>
<keyword evidence="5" id="KW-1133">Transmembrane helix</keyword>
<dbReference type="AlphaFoldDB" id="A0AAV2GNL0"/>
<dbReference type="GO" id="GO:0016020">
    <property type="term" value="C:membrane"/>
    <property type="evidence" value="ECO:0007669"/>
    <property type="project" value="UniProtKB-SubCell"/>
</dbReference>
<keyword evidence="9" id="KW-1185">Reference proteome</keyword>
<proteinExistence type="predicted"/>
<keyword evidence="3" id="KW-0812">Transmembrane</keyword>
<dbReference type="InterPro" id="IPR036396">
    <property type="entry name" value="Cyt_P450_sf"/>
</dbReference>
<dbReference type="InterPro" id="IPR001128">
    <property type="entry name" value="Cyt_P450"/>
</dbReference>
<dbReference type="Gene3D" id="1.10.630.10">
    <property type="entry name" value="Cytochrome P450"/>
    <property type="match status" value="2"/>
</dbReference>
<gene>
    <name evidence="8" type="ORF">LTRI10_LOCUS51567</name>
</gene>
<comment type="cofactor">
    <cofactor evidence="1 7">
        <name>heme</name>
        <dbReference type="ChEBI" id="CHEBI:30413"/>
    </cofactor>
</comment>
<dbReference type="PANTHER" id="PTHR24298:SF800">
    <property type="entry name" value="CYTOCHROME P450 89A2-RELATED"/>
    <property type="match status" value="1"/>
</dbReference>